<proteinExistence type="predicted"/>
<accession>A0A090V9D7</accession>
<dbReference type="EMBL" id="BBNQ01000001">
    <property type="protein sequence ID" value="GAL60773.1"/>
    <property type="molecule type" value="Genomic_DNA"/>
</dbReference>
<comment type="caution">
    <text evidence="1">The sequence shown here is derived from an EMBL/GenBank/DDBJ whole genome shotgun (WGS) entry which is preliminary data.</text>
</comment>
<organism evidence="1 2">
    <name type="scientific">Algibacter lectus</name>
    <dbReference type="NCBI Taxonomy" id="221126"/>
    <lineage>
        <taxon>Bacteria</taxon>
        <taxon>Pseudomonadati</taxon>
        <taxon>Bacteroidota</taxon>
        <taxon>Flavobacteriia</taxon>
        <taxon>Flavobacteriales</taxon>
        <taxon>Flavobacteriaceae</taxon>
        <taxon>Algibacter</taxon>
    </lineage>
</organism>
<dbReference type="GO" id="GO:0003887">
    <property type="term" value="F:DNA-directed DNA polymerase activity"/>
    <property type="evidence" value="ECO:0007669"/>
    <property type="project" value="UniProtKB-EC"/>
</dbReference>
<gene>
    <name evidence="1" type="ORF">JCM19300_3711</name>
</gene>
<evidence type="ECO:0000313" key="1">
    <source>
        <dbReference type="EMBL" id="GAL60773.1"/>
    </source>
</evidence>
<protein>
    <submittedName>
        <fullName evidence="1">DNA polymerase IV</fullName>
        <ecNumber evidence="1">2.7.7.7</ecNumber>
    </submittedName>
</protein>
<dbReference type="EC" id="2.7.7.7" evidence="1"/>
<sequence>MFEDNEKQIHLTEAIDKMRERFGDRAIMSAAGLEAKSISRWNPFNGEPPPLLPNRRR</sequence>
<keyword evidence="1" id="KW-0548">Nucleotidyltransferase</keyword>
<reference evidence="1 2" key="1">
    <citation type="journal article" date="2014" name="Genome Announc.">
        <title>Draft Genome Sequences of Marine Flavobacterium Algibacter lectus Strains SS8 and NR4.</title>
        <authorList>
            <person name="Takatani N."/>
            <person name="Nakanishi M."/>
            <person name="Meirelles P."/>
            <person name="Mino S."/>
            <person name="Suda W."/>
            <person name="Oshima K."/>
            <person name="Hattori M."/>
            <person name="Ohkuma M."/>
            <person name="Hosokawa M."/>
            <person name="Miyashita K."/>
            <person name="Thompson F.L."/>
            <person name="Niwa A."/>
            <person name="Sawabe T."/>
            <person name="Sawabe T."/>
        </authorList>
    </citation>
    <scope>NUCLEOTIDE SEQUENCE [LARGE SCALE GENOMIC DNA]</scope>
    <source>
        <strain evidence="1 2">JCM 19300</strain>
    </source>
</reference>
<evidence type="ECO:0000313" key="2">
    <source>
        <dbReference type="Proteomes" id="UP000029644"/>
    </source>
</evidence>
<dbReference type="Proteomes" id="UP000029644">
    <property type="component" value="Unassembled WGS sequence"/>
</dbReference>
<dbReference type="AlphaFoldDB" id="A0A090V9D7"/>
<keyword evidence="1" id="KW-0808">Transferase</keyword>
<name>A0A090V9D7_9FLAO</name>